<dbReference type="PANTHER" id="PTHR24421">
    <property type="entry name" value="NITRATE/NITRITE SENSOR PROTEIN NARX-RELATED"/>
    <property type="match status" value="1"/>
</dbReference>
<evidence type="ECO:0000259" key="12">
    <source>
        <dbReference type="Pfam" id="PF07730"/>
    </source>
</evidence>
<evidence type="ECO:0000256" key="9">
    <source>
        <dbReference type="SAM" id="MobiDB-lite"/>
    </source>
</evidence>
<dbReference type="PANTHER" id="PTHR24421:SF10">
    <property type="entry name" value="NITRATE_NITRITE SENSOR PROTEIN NARQ"/>
    <property type="match status" value="1"/>
</dbReference>
<sequence>MFRTLTRTQLTVDIVAAGVFAMFAVLATLVPWDSVSSGVLPPRVALAVALVLTVVFSAAGAIRRLAPELALAVCWVAAIMQMASGLPPLPANVVIFGVLYTAAAYGARRTFWFGLASSLVGAFAIAAYIVVVPLLLGAGTPNGIGTYVFASVATFASAAFALLLSWTTGALVRTTLRARENRRAQELAEATAVAEAERTRIARDMHDVVAHSLAVVIAQADGARYAAASDPAVAAATLGTISATARAALSDVRMLLTQLRHTQAEGPQPTLADLEQLYAQVRAAGVALRVDVDPMPATEVPSAVQLAVFRILQEALTNALRHGARSEVSVRLAWHPGRVELTVSNPIDPPSPLAGAHGDRADGEARGHGLIGMRERAQLVGGHLEAAPRGRVFVVSASLPIAAEAMTPGSRVPGPTLPGSHVPEAAR</sequence>
<dbReference type="InterPro" id="IPR050482">
    <property type="entry name" value="Sensor_HK_TwoCompSys"/>
</dbReference>
<dbReference type="SUPFAM" id="SSF55874">
    <property type="entry name" value="ATPase domain of HSP90 chaperone/DNA topoisomerase II/histidine kinase"/>
    <property type="match status" value="1"/>
</dbReference>
<feature type="domain" description="DUF7134" evidence="13">
    <location>
        <begin position="4"/>
        <end position="174"/>
    </location>
</feature>
<dbReference type="Pfam" id="PF23539">
    <property type="entry name" value="DUF7134"/>
    <property type="match status" value="1"/>
</dbReference>
<keyword evidence="6 14" id="KW-0418">Kinase</keyword>
<feature type="compositionally biased region" description="Basic and acidic residues" evidence="9">
    <location>
        <begin position="357"/>
        <end position="366"/>
    </location>
</feature>
<dbReference type="Pfam" id="PF07730">
    <property type="entry name" value="HisKA_3"/>
    <property type="match status" value="1"/>
</dbReference>
<feature type="region of interest" description="Disordered" evidence="9">
    <location>
        <begin position="406"/>
        <end position="427"/>
    </location>
</feature>
<evidence type="ECO:0000259" key="13">
    <source>
        <dbReference type="Pfam" id="PF23539"/>
    </source>
</evidence>
<evidence type="ECO:0000256" key="10">
    <source>
        <dbReference type="SAM" id="Phobius"/>
    </source>
</evidence>
<dbReference type="Proteomes" id="UP000031202">
    <property type="component" value="Unassembled WGS sequence"/>
</dbReference>
<keyword evidence="5" id="KW-0547">Nucleotide-binding</keyword>
<comment type="catalytic activity">
    <reaction evidence="1">
        <text>ATP + protein L-histidine = ADP + protein N-phospho-L-histidine.</text>
        <dbReference type="EC" id="2.7.13.3"/>
    </reaction>
</comment>
<dbReference type="Gene3D" id="1.20.5.1930">
    <property type="match status" value="1"/>
</dbReference>
<keyword evidence="3" id="KW-0597">Phosphoprotein</keyword>
<evidence type="ECO:0000256" key="1">
    <source>
        <dbReference type="ARBA" id="ARBA00000085"/>
    </source>
</evidence>
<feature type="domain" description="Histidine kinase/HSP90-like ATPase" evidence="11">
    <location>
        <begin position="305"/>
        <end position="396"/>
    </location>
</feature>
<dbReference type="RefSeq" id="WP_039413118.1">
    <property type="nucleotide sequence ID" value="NZ_JWSZ01000004.1"/>
</dbReference>
<dbReference type="Pfam" id="PF02518">
    <property type="entry name" value="HATPase_c"/>
    <property type="match status" value="1"/>
</dbReference>
<accession>A0A0B4CSB1</accession>
<dbReference type="InterPro" id="IPR036890">
    <property type="entry name" value="HATPase_C_sf"/>
</dbReference>
<feature type="region of interest" description="Disordered" evidence="9">
    <location>
        <begin position="344"/>
        <end position="366"/>
    </location>
</feature>
<evidence type="ECO:0000313" key="15">
    <source>
        <dbReference type="Proteomes" id="UP000031202"/>
    </source>
</evidence>
<feature type="transmembrane region" description="Helical" evidence="10">
    <location>
        <begin position="12"/>
        <end position="32"/>
    </location>
</feature>
<keyword evidence="7" id="KW-0067">ATP-binding</keyword>
<evidence type="ECO:0000256" key="5">
    <source>
        <dbReference type="ARBA" id="ARBA00022741"/>
    </source>
</evidence>
<organism evidence="14 15">
    <name type="scientific">Microbacterium hominis</name>
    <dbReference type="NCBI Taxonomy" id="162426"/>
    <lineage>
        <taxon>Bacteria</taxon>
        <taxon>Bacillati</taxon>
        <taxon>Actinomycetota</taxon>
        <taxon>Actinomycetes</taxon>
        <taxon>Micrococcales</taxon>
        <taxon>Microbacteriaceae</taxon>
        <taxon>Microbacterium</taxon>
    </lineage>
</organism>
<evidence type="ECO:0000256" key="6">
    <source>
        <dbReference type="ARBA" id="ARBA00022777"/>
    </source>
</evidence>
<dbReference type="EC" id="2.7.13.3" evidence="2"/>
<dbReference type="GO" id="GO:0000155">
    <property type="term" value="F:phosphorelay sensor kinase activity"/>
    <property type="evidence" value="ECO:0007669"/>
    <property type="project" value="InterPro"/>
</dbReference>
<feature type="transmembrane region" description="Helical" evidence="10">
    <location>
        <begin position="44"/>
        <end position="62"/>
    </location>
</feature>
<reference evidence="14 15" key="1">
    <citation type="submission" date="2014-12" db="EMBL/GenBank/DDBJ databases">
        <title>Genome sequencing of Microbacterium hominis TPW29.</title>
        <authorList>
            <person name="Tan P.W."/>
            <person name="Chan K.-G."/>
        </authorList>
    </citation>
    <scope>NUCLEOTIDE SEQUENCE [LARGE SCALE GENOMIC DNA]</scope>
    <source>
        <strain evidence="14 15">TPW29</strain>
    </source>
</reference>
<evidence type="ECO:0000256" key="3">
    <source>
        <dbReference type="ARBA" id="ARBA00022553"/>
    </source>
</evidence>
<dbReference type="GO" id="GO:0016020">
    <property type="term" value="C:membrane"/>
    <property type="evidence" value="ECO:0007669"/>
    <property type="project" value="InterPro"/>
</dbReference>
<name>A0A0B4CSB1_9MICO</name>
<proteinExistence type="predicted"/>
<dbReference type="InterPro" id="IPR003594">
    <property type="entry name" value="HATPase_dom"/>
</dbReference>
<evidence type="ECO:0000259" key="11">
    <source>
        <dbReference type="Pfam" id="PF02518"/>
    </source>
</evidence>
<feature type="domain" description="Signal transduction histidine kinase subgroup 3 dimerisation and phosphoacceptor" evidence="12">
    <location>
        <begin position="197"/>
        <end position="263"/>
    </location>
</feature>
<dbReference type="InterPro" id="IPR055558">
    <property type="entry name" value="DUF7134"/>
</dbReference>
<keyword evidence="8" id="KW-0902">Two-component regulatory system</keyword>
<evidence type="ECO:0000256" key="2">
    <source>
        <dbReference type="ARBA" id="ARBA00012438"/>
    </source>
</evidence>
<dbReference type="GO" id="GO:0046983">
    <property type="term" value="F:protein dimerization activity"/>
    <property type="evidence" value="ECO:0007669"/>
    <property type="project" value="InterPro"/>
</dbReference>
<keyword evidence="4" id="KW-0808">Transferase</keyword>
<feature type="transmembrane region" description="Helical" evidence="10">
    <location>
        <begin position="119"/>
        <end position="138"/>
    </location>
</feature>
<keyword evidence="10" id="KW-0812">Transmembrane</keyword>
<dbReference type="GO" id="GO:0005524">
    <property type="term" value="F:ATP binding"/>
    <property type="evidence" value="ECO:0007669"/>
    <property type="project" value="UniProtKB-KW"/>
</dbReference>
<dbReference type="InterPro" id="IPR011712">
    <property type="entry name" value="Sig_transdc_His_kin_sub3_dim/P"/>
</dbReference>
<dbReference type="Gene3D" id="3.30.565.10">
    <property type="entry name" value="Histidine kinase-like ATPase, C-terminal domain"/>
    <property type="match status" value="1"/>
</dbReference>
<feature type="transmembrane region" description="Helical" evidence="10">
    <location>
        <begin position="144"/>
        <end position="172"/>
    </location>
</feature>
<evidence type="ECO:0000313" key="14">
    <source>
        <dbReference type="EMBL" id="KIC59292.1"/>
    </source>
</evidence>
<protein>
    <recommendedName>
        <fullName evidence="2">histidine kinase</fullName>
        <ecNumber evidence="2">2.7.13.3</ecNumber>
    </recommendedName>
</protein>
<dbReference type="CDD" id="cd16917">
    <property type="entry name" value="HATPase_UhpB-NarQ-NarX-like"/>
    <property type="match status" value="1"/>
</dbReference>
<gene>
    <name evidence="14" type="ORF">RM52_03560</name>
</gene>
<evidence type="ECO:0000256" key="7">
    <source>
        <dbReference type="ARBA" id="ARBA00022840"/>
    </source>
</evidence>
<evidence type="ECO:0000256" key="4">
    <source>
        <dbReference type="ARBA" id="ARBA00022679"/>
    </source>
</evidence>
<keyword evidence="10" id="KW-1133">Transmembrane helix</keyword>
<keyword evidence="10" id="KW-0472">Membrane</keyword>
<dbReference type="EMBL" id="JWSZ01000004">
    <property type="protein sequence ID" value="KIC59292.1"/>
    <property type="molecule type" value="Genomic_DNA"/>
</dbReference>
<dbReference type="AlphaFoldDB" id="A0A0B4CSB1"/>
<comment type="caution">
    <text evidence="14">The sequence shown here is derived from an EMBL/GenBank/DDBJ whole genome shotgun (WGS) entry which is preliminary data.</text>
</comment>
<evidence type="ECO:0000256" key="8">
    <source>
        <dbReference type="ARBA" id="ARBA00023012"/>
    </source>
</evidence>